<protein>
    <submittedName>
        <fullName evidence="1">Uncharacterized protein</fullName>
    </submittedName>
</protein>
<gene>
    <name evidence="1" type="ORF">G5B91_10935</name>
</gene>
<name>A0A6G6IUM6_PSENT</name>
<evidence type="ECO:0000313" key="1">
    <source>
        <dbReference type="EMBL" id="QIE86759.1"/>
    </source>
</evidence>
<reference evidence="1 2" key="1">
    <citation type="submission" date="2020-02" db="EMBL/GenBank/DDBJ databases">
        <title>Integrative conjugative elements (ICEs) and plasmids drive adaptation of Pseudomonas nitroreducens strain HBP1 to wastewater environment.</title>
        <authorList>
            <person name="Sentchilo V."/>
            <person name="Carraro N."/>
            <person name="Bertelli C."/>
            <person name="van der Meer J.R."/>
        </authorList>
    </citation>
    <scope>NUCLEOTIDE SEQUENCE [LARGE SCALE GENOMIC DNA]</scope>
    <source>
        <strain evidence="1 2">HBP1</strain>
    </source>
</reference>
<dbReference type="Proteomes" id="UP000501063">
    <property type="component" value="Chromosome"/>
</dbReference>
<dbReference type="KEGG" id="pnt:G5B91_10935"/>
<accession>A0A6G6IUM6</accession>
<evidence type="ECO:0000313" key="2">
    <source>
        <dbReference type="Proteomes" id="UP000501063"/>
    </source>
</evidence>
<dbReference type="AlphaFoldDB" id="A0A6G6IUM6"/>
<proteinExistence type="predicted"/>
<dbReference type="EMBL" id="CP049140">
    <property type="protein sequence ID" value="QIE86759.1"/>
    <property type="molecule type" value="Genomic_DNA"/>
</dbReference>
<dbReference type="RefSeq" id="WP_024763193.1">
    <property type="nucleotide sequence ID" value="NZ_CP049140.1"/>
</dbReference>
<organism evidence="1 2">
    <name type="scientific">Pseudomonas nitroreducens</name>
    <dbReference type="NCBI Taxonomy" id="46680"/>
    <lineage>
        <taxon>Bacteria</taxon>
        <taxon>Pseudomonadati</taxon>
        <taxon>Pseudomonadota</taxon>
        <taxon>Gammaproteobacteria</taxon>
        <taxon>Pseudomonadales</taxon>
        <taxon>Pseudomonadaceae</taxon>
        <taxon>Pseudomonas</taxon>
    </lineage>
</organism>
<sequence length="65" mass="7048">MAQLTFKCSNCGSEQFEQPTDPQDDSVITCAGCGAKGLYGDIRDQAMKQAKELFQGKLGNLFKGK</sequence>